<protein>
    <submittedName>
        <fullName evidence="2">Uncharacterized protein</fullName>
    </submittedName>
</protein>
<evidence type="ECO:0000256" key="1">
    <source>
        <dbReference type="SAM" id="MobiDB-lite"/>
    </source>
</evidence>
<evidence type="ECO:0000313" key="3">
    <source>
        <dbReference type="Proteomes" id="UP001307889"/>
    </source>
</evidence>
<name>A0ABN7AD85_9HEMI</name>
<dbReference type="EMBL" id="AP028910">
    <property type="protein sequence ID" value="BES90268.1"/>
    <property type="molecule type" value="Genomic_DNA"/>
</dbReference>
<evidence type="ECO:0000313" key="2">
    <source>
        <dbReference type="EMBL" id="BES90268.1"/>
    </source>
</evidence>
<dbReference type="Proteomes" id="UP001307889">
    <property type="component" value="Chromosome 2"/>
</dbReference>
<reference evidence="2 3" key="1">
    <citation type="submission" date="2023-09" db="EMBL/GenBank/DDBJ databases">
        <title>Nesidiocoris tenuis whole genome shotgun sequence.</title>
        <authorList>
            <person name="Shibata T."/>
            <person name="Shimoda M."/>
            <person name="Kobayashi T."/>
            <person name="Uehara T."/>
        </authorList>
    </citation>
    <scope>NUCLEOTIDE SEQUENCE [LARGE SCALE GENOMIC DNA]</scope>
    <source>
        <strain evidence="2 3">Japan</strain>
    </source>
</reference>
<sequence length="90" mass="9938">MKVVMAEGDVRERVRAHLMIEGRHRPVEEVVTQRIGVTATLQLAEDVRRTSATRPAGRLARTGRSACRRVRSAMSPGGGVTRMRQTKAAE</sequence>
<keyword evidence="3" id="KW-1185">Reference proteome</keyword>
<proteinExistence type="predicted"/>
<organism evidence="2 3">
    <name type="scientific">Nesidiocoris tenuis</name>
    <dbReference type="NCBI Taxonomy" id="355587"/>
    <lineage>
        <taxon>Eukaryota</taxon>
        <taxon>Metazoa</taxon>
        <taxon>Ecdysozoa</taxon>
        <taxon>Arthropoda</taxon>
        <taxon>Hexapoda</taxon>
        <taxon>Insecta</taxon>
        <taxon>Pterygota</taxon>
        <taxon>Neoptera</taxon>
        <taxon>Paraneoptera</taxon>
        <taxon>Hemiptera</taxon>
        <taxon>Heteroptera</taxon>
        <taxon>Panheteroptera</taxon>
        <taxon>Cimicomorpha</taxon>
        <taxon>Miridae</taxon>
        <taxon>Dicyphina</taxon>
        <taxon>Nesidiocoris</taxon>
    </lineage>
</organism>
<feature type="region of interest" description="Disordered" evidence="1">
    <location>
        <begin position="52"/>
        <end position="90"/>
    </location>
</feature>
<gene>
    <name evidence="2" type="ORF">NTJ_03076</name>
</gene>
<accession>A0ABN7AD85</accession>